<keyword evidence="4 18" id="KW-0894">Sodium channel</keyword>
<dbReference type="InterPro" id="IPR001881">
    <property type="entry name" value="EGF-like_Ca-bd_dom"/>
</dbReference>
<dbReference type="GO" id="GO:0005886">
    <property type="term" value="C:plasma membrane"/>
    <property type="evidence" value="ECO:0007669"/>
    <property type="project" value="TreeGrafter"/>
</dbReference>
<feature type="disulfide bond" evidence="17">
    <location>
        <begin position="90"/>
        <end position="99"/>
    </location>
</feature>
<dbReference type="GO" id="GO:0015280">
    <property type="term" value="F:ligand-gated sodium channel activity"/>
    <property type="evidence" value="ECO:0007669"/>
    <property type="project" value="TreeGrafter"/>
</dbReference>
<evidence type="ECO:0000256" key="15">
    <source>
        <dbReference type="ARBA" id="ARBA00023201"/>
    </source>
</evidence>
<keyword evidence="7" id="KW-0732">Signal</keyword>
<evidence type="ECO:0000256" key="10">
    <source>
        <dbReference type="ARBA" id="ARBA00023053"/>
    </source>
</evidence>
<evidence type="ECO:0000256" key="19">
    <source>
        <dbReference type="SAM" id="Phobius"/>
    </source>
</evidence>
<feature type="disulfide bond" evidence="17">
    <location>
        <begin position="128"/>
        <end position="137"/>
    </location>
</feature>
<keyword evidence="13 17" id="KW-1015">Disulfide bond</keyword>
<dbReference type="FunFam" id="2.10.25.10:FF:000185">
    <property type="entry name" value="basement membrane-specific heparan sulfate proteoglycan core protein-like"/>
    <property type="match status" value="1"/>
</dbReference>
<keyword evidence="14" id="KW-0325">Glycoprotein</keyword>
<dbReference type="PROSITE" id="PS01206">
    <property type="entry name" value="ASC"/>
    <property type="match status" value="1"/>
</dbReference>
<keyword evidence="21" id="KW-1185">Reference proteome</keyword>
<feature type="domain" description="EGF-like" evidence="20">
    <location>
        <begin position="64"/>
        <end position="100"/>
    </location>
</feature>
<comment type="subcellular location">
    <subcellularLocation>
        <location evidence="1">Membrane</location>
        <topology evidence="1">Multi-pass membrane protein</topology>
    </subcellularLocation>
</comment>
<dbReference type="Pfam" id="PF12661">
    <property type="entry name" value="hEGF"/>
    <property type="match status" value="2"/>
</dbReference>
<organism evidence="21 22">
    <name type="scientific">Plectus sambesii</name>
    <dbReference type="NCBI Taxonomy" id="2011161"/>
    <lineage>
        <taxon>Eukaryota</taxon>
        <taxon>Metazoa</taxon>
        <taxon>Ecdysozoa</taxon>
        <taxon>Nematoda</taxon>
        <taxon>Chromadorea</taxon>
        <taxon>Plectida</taxon>
        <taxon>Plectina</taxon>
        <taxon>Plectoidea</taxon>
        <taxon>Plectidae</taxon>
        <taxon>Plectus</taxon>
    </lineage>
</organism>
<dbReference type="FunFam" id="2.10.25.10:FF:000031">
    <property type="entry name" value="neurogenic locus notch homolog protein 3"/>
    <property type="match status" value="1"/>
</dbReference>
<dbReference type="WBParaSite" id="PSAMB.scaffold131size74641.g2773.t1">
    <property type="protein sequence ID" value="PSAMB.scaffold131size74641.g2773.t1"/>
    <property type="gene ID" value="PSAMB.scaffold131size74641.g2773"/>
</dbReference>
<dbReference type="Gene3D" id="1.10.287.770">
    <property type="entry name" value="YojJ-like"/>
    <property type="match status" value="1"/>
</dbReference>
<evidence type="ECO:0000256" key="16">
    <source>
        <dbReference type="ARBA" id="ARBA00023303"/>
    </source>
</evidence>
<dbReference type="GO" id="GO:0005509">
    <property type="term" value="F:calcium ion binding"/>
    <property type="evidence" value="ECO:0007669"/>
    <property type="project" value="InterPro"/>
</dbReference>
<proteinExistence type="inferred from homology"/>
<keyword evidence="9 19" id="KW-1133">Transmembrane helix</keyword>
<keyword evidence="16 18" id="KW-0407">Ion channel</keyword>
<keyword evidence="12 19" id="KW-0472">Membrane</keyword>
<reference evidence="22" key="1">
    <citation type="submission" date="2022-11" db="UniProtKB">
        <authorList>
            <consortium name="WormBaseParasite"/>
        </authorList>
    </citation>
    <scope>IDENTIFICATION</scope>
</reference>
<dbReference type="InterPro" id="IPR009030">
    <property type="entry name" value="Growth_fac_rcpt_cys_sf"/>
</dbReference>
<evidence type="ECO:0000256" key="5">
    <source>
        <dbReference type="ARBA" id="ARBA00022536"/>
    </source>
</evidence>
<name>A0A914UWP0_9BILA</name>
<feature type="domain" description="EGF-like" evidence="20">
    <location>
        <begin position="140"/>
        <end position="179"/>
    </location>
</feature>
<evidence type="ECO:0000256" key="2">
    <source>
        <dbReference type="ARBA" id="ARBA00007193"/>
    </source>
</evidence>
<dbReference type="AlphaFoldDB" id="A0A914UWP0"/>
<dbReference type="Proteomes" id="UP000887566">
    <property type="component" value="Unplaced"/>
</dbReference>
<evidence type="ECO:0000313" key="21">
    <source>
        <dbReference type="Proteomes" id="UP000887566"/>
    </source>
</evidence>
<dbReference type="Gene3D" id="2.60.470.10">
    <property type="entry name" value="Acid-sensing ion channels like domains"/>
    <property type="match status" value="1"/>
</dbReference>
<evidence type="ECO:0000256" key="3">
    <source>
        <dbReference type="ARBA" id="ARBA00022448"/>
    </source>
</evidence>
<keyword evidence="3 18" id="KW-0813">Transport</keyword>
<dbReference type="PROSITE" id="PS00010">
    <property type="entry name" value="ASX_HYDROXYL"/>
    <property type="match status" value="2"/>
</dbReference>
<evidence type="ECO:0000256" key="9">
    <source>
        <dbReference type="ARBA" id="ARBA00022989"/>
    </source>
</evidence>
<dbReference type="CDD" id="cd00054">
    <property type="entry name" value="EGF_CA"/>
    <property type="match status" value="3"/>
</dbReference>
<dbReference type="PROSITE" id="PS01186">
    <property type="entry name" value="EGF_2"/>
    <property type="match status" value="4"/>
</dbReference>
<dbReference type="PROSITE" id="PS50026">
    <property type="entry name" value="EGF_3"/>
    <property type="match status" value="4"/>
</dbReference>
<evidence type="ECO:0000256" key="17">
    <source>
        <dbReference type="PROSITE-ProRule" id="PRU00076"/>
    </source>
</evidence>
<evidence type="ECO:0000256" key="6">
    <source>
        <dbReference type="ARBA" id="ARBA00022692"/>
    </source>
</evidence>
<dbReference type="InterPro" id="IPR020903">
    <property type="entry name" value="ENaC_CS"/>
</dbReference>
<evidence type="ECO:0000256" key="12">
    <source>
        <dbReference type="ARBA" id="ARBA00023136"/>
    </source>
</evidence>
<dbReference type="PROSITE" id="PS00022">
    <property type="entry name" value="EGF_1"/>
    <property type="match status" value="4"/>
</dbReference>
<comment type="similarity">
    <text evidence="2 18">Belongs to the amiloride-sensitive sodium channel (TC 1.A.6) family.</text>
</comment>
<evidence type="ECO:0000259" key="20">
    <source>
        <dbReference type="PROSITE" id="PS50026"/>
    </source>
</evidence>
<comment type="caution">
    <text evidence="17">Lacks conserved residue(s) required for the propagation of feature annotation.</text>
</comment>
<feature type="domain" description="EGF-like" evidence="20">
    <location>
        <begin position="102"/>
        <end position="138"/>
    </location>
</feature>
<feature type="domain" description="EGF-like" evidence="20">
    <location>
        <begin position="19"/>
        <end position="62"/>
    </location>
</feature>
<dbReference type="Pfam" id="PF00858">
    <property type="entry name" value="ASC"/>
    <property type="match status" value="1"/>
</dbReference>
<feature type="disulfide bond" evidence="17">
    <location>
        <begin position="52"/>
        <end position="61"/>
    </location>
</feature>
<feature type="transmembrane region" description="Helical" evidence="19">
    <location>
        <begin position="515"/>
        <end position="536"/>
    </location>
</feature>
<evidence type="ECO:0000256" key="1">
    <source>
        <dbReference type="ARBA" id="ARBA00004141"/>
    </source>
</evidence>
<dbReference type="PRINTS" id="PR01078">
    <property type="entry name" value="AMINACHANNEL"/>
</dbReference>
<keyword evidence="10" id="KW-0915">Sodium</keyword>
<keyword evidence="6 18" id="KW-0812">Transmembrane</keyword>
<protein>
    <submittedName>
        <fullName evidence="22">EGF-like domain-containing protein</fullName>
    </submittedName>
</protein>
<dbReference type="PROSITE" id="PS01187">
    <property type="entry name" value="EGF_CA"/>
    <property type="match status" value="1"/>
</dbReference>
<dbReference type="InterPro" id="IPR000742">
    <property type="entry name" value="EGF"/>
</dbReference>
<evidence type="ECO:0000256" key="11">
    <source>
        <dbReference type="ARBA" id="ARBA00023065"/>
    </source>
</evidence>
<keyword evidence="11 18" id="KW-0406">Ion transport</keyword>
<evidence type="ECO:0000313" key="22">
    <source>
        <dbReference type="WBParaSite" id="PSAMB.scaffold131size74641.g2773.t1"/>
    </source>
</evidence>
<dbReference type="InterPro" id="IPR013032">
    <property type="entry name" value="EGF-like_CS"/>
</dbReference>
<dbReference type="PANTHER" id="PTHR11690:SF177">
    <property type="entry name" value="EGF-LIKE DOMAIN-CONTAINING PROTEIN"/>
    <property type="match status" value="1"/>
</dbReference>
<evidence type="ECO:0000256" key="4">
    <source>
        <dbReference type="ARBA" id="ARBA00022461"/>
    </source>
</evidence>
<dbReference type="SMART" id="SM00181">
    <property type="entry name" value="EGF"/>
    <property type="match status" value="4"/>
</dbReference>
<accession>A0A914UWP0</accession>
<dbReference type="SUPFAM" id="SSF57196">
    <property type="entry name" value="EGF/Laminin"/>
    <property type="match status" value="1"/>
</dbReference>
<dbReference type="InterPro" id="IPR000152">
    <property type="entry name" value="EGF-type_Asp/Asn_hydroxyl_site"/>
</dbReference>
<dbReference type="PANTHER" id="PTHR11690">
    <property type="entry name" value="AMILORIDE-SENSITIVE SODIUM CHANNEL-RELATED"/>
    <property type="match status" value="1"/>
</dbReference>
<keyword evidence="8" id="KW-0677">Repeat</keyword>
<dbReference type="Pfam" id="PF00008">
    <property type="entry name" value="EGF"/>
    <property type="match status" value="2"/>
</dbReference>
<evidence type="ECO:0000256" key="14">
    <source>
        <dbReference type="ARBA" id="ARBA00023180"/>
    </source>
</evidence>
<keyword evidence="5 17" id="KW-0245">EGF-like domain</keyword>
<keyword evidence="15 18" id="KW-0739">Sodium transport</keyword>
<evidence type="ECO:0000256" key="7">
    <source>
        <dbReference type="ARBA" id="ARBA00022729"/>
    </source>
</evidence>
<dbReference type="Gene3D" id="2.10.25.10">
    <property type="entry name" value="Laminin"/>
    <property type="match status" value="4"/>
</dbReference>
<evidence type="ECO:0000256" key="13">
    <source>
        <dbReference type="ARBA" id="ARBA00023157"/>
    </source>
</evidence>
<evidence type="ECO:0000256" key="8">
    <source>
        <dbReference type="ARBA" id="ARBA00022737"/>
    </source>
</evidence>
<dbReference type="SUPFAM" id="SSF57184">
    <property type="entry name" value="Growth factor receptor domain"/>
    <property type="match status" value="1"/>
</dbReference>
<sequence>MSACVTTICVTETSNILSEITICLSQPCMNGGDCSLVGGNRFLPPTGYQCDCAPGYKGPLCGDEVTSCNDDPCRNGASCKSSATHFACDCPPGFTGRYCETNIDDCTEPDLCDFGECIDLINAYACNCTAGYTGPKCETEINECDSSPCTAKDAKATCLDLINRFACVCGPGFTGPLCRIGPRVSAQAQGLVKPDGPLSSVVKAGAQNNTLAVATGVIDAVAYLTSLLSTDDRVALSWTLDEMIDWCTYEEKPCDMKGHFTSFNDPTMGNCYTFNSINSTRDFKAFKAGEQGGLAMMMKVDQSQYAFWTDIAGIRVFFHDKREIVYPESVSITVTPGTASSAIISRTETFRMSAPYGICTDNTSEVPSYYYKGSYMKEGCMRSCYQDNMQRVCGCMNPAYPIPKDRLSCTLNSSKCIHQFNKDYSDPDQWNCSCPLSCKQVDYLAGASRTRFRNSPAQCSAQNNVTLRNSCEDMFQNSRILINVYYSNIIYIRFEEKELYPIMNALSDTGGNIGLLYGVSVVTVVEFAFTIAMAIFHGTTNTML</sequence>
<dbReference type="InterPro" id="IPR018097">
    <property type="entry name" value="EGF_Ca-bd_CS"/>
</dbReference>
<dbReference type="SMART" id="SM00179">
    <property type="entry name" value="EGF_CA"/>
    <property type="match status" value="3"/>
</dbReference>
<dbReference type="InterPro" id="IPR001873">
    <property type="entry name" value="ENaC"/>
</dbReference>
<feature type="disulfide bond" evidence="17">
    <location>
        <begin position="169"/>
        <end position="178"/>
    </location>
</feature>
<evidence type="ECO:0000256" key="18">
    <source>
        <dbReference type="RuleBase" id="RU000679"/>
    </source>
</evidence>